<reference evidence="3 4" key="1">
    <citation type="submission" date="2023-02" db="EMBL/GenBank/DDBJ databases">
        <title>Dictyobacter halimunensis sp. nov., a new member of the class Ktedonobacteria from forest soil in a geothermal area.</title>
        <authorList>
            <person name="Rachmania M.K."/>
            <person name="Ningsih F."/>
            <person name="Sakai Y."/>
            <person name="Yabe S."/>
            <person name="Yokota A."/>
            <person name="Sjamsuridzal W."/>
        </authorList>
    </citation>
    <scope>NUCLEOTIDE SEQUENCE [LARGE SCALE GENOMIC DNA]</scope>
    <source>
        <strain evidence="3 4">S3.2.2.5</strain>
    </source>
</reference>
<keyword evidence="2" id="KW-0472">Membrane</keyword>
<keyword evidence="2" id="KW-0812">Transmembrane</keyword>
<feature type="transmembrane region" description="Helical" evidence="2">
    <location>
        <begin position="20"/>
        <end position="50"/>
    </location>
</feature>
<evidence type="ECO:0000256" key="2">
    <source>
        <dbReference type="SAM" id="Phobius"/>
    </source>
</evidence>
<dbReference type="Proteomes" id="UP001344906">
    <property type="component" value="Unassembled WGS sequence"/>
</dbReference>
<evidence type="ECO:0000313" key="3">
    <source>
        <dbReference type="EMBL" id="GLV58773.1"/>
    </source>
</evidence>
<protein>
    <recommendedName>
        <fullName evidence="5">ABC transmembrane type-1 domain-containing protein</fullName>
    </recommendedName>
</protein>
<gene>
    <name evidence="3" type="ORF">KDH_56030</name>
</gene>
<accession>A0ABQ6FWY2</accession>
<organism evidence="3 4">
    <name type="scientific">Dictyobacter halimunensis</name>
    <dbReference type="NCBI Taxonomy" id="3026934"/>
    <lineage>
        <taxon>Bacteria</taxon>
        <taxon>Bacillati</taxon>
        <taxon>Chloroflexota</taxon>
        <taxon>Ktedonobacteria</taxon>
        <taxon>Ktedonobacterales</taxon>
        <taxon>Dictyobacteraceae</taxon>
        <taxon>Dictyobacter</taxon>
    </lineage>
</organism>
<feature type="region of interest" description="Disordered" evidence="1">
    <location>
        <begin position="173"/>
        <end position="196"/>
    </location>
</feature>
<dbReference type="RefSeq" id="WP_338255122.1">
    <property type="nucleotide sequence ID" value="NZ_BSRI01000002.1"/>
</dbReference>
<evidence type="ECO:0000313" key="4">
    <source>
        <dbReference type="Proteomes" id="UP001344906"/>
    </source>
</evidence>
<keyword evidence="2" id="KW-1133">Transmembrane helix</keyword>
<evidence type="ECO:0008006" key="5">
    <source>
        <dbReference type="Google" id="ProtNLM"/>
    </source>
</evidence>
<sequence>MAATTMVLAVDPVLAMIGQIAALVICLFALVFIVITVAFNLAMGFAMSFLEEKVQLIKMLRPFVDSVNTTSKAAERGIAPAEDKPAPARIAGQLPLRVNQADQKVDQVSNRVANVVIEFRARTIQAKTMAKAFFLPGLLNRQESKTIDDETIVNEGGQQFTSPGYRTLVSERPEVLPGHGPHSEAPVQEQIVRPRR</sequence>
<name>A0ABQ6FWY2_9CHLR</name>
<proteinExistence type="predicted"/>
<dbReference type="EMBL" id="BSRI01000002">
    <property type="protein sequence ID" value="GLV58773.1"/>
    <property type="molecule type" value="Genomic_DNA"/>
</dbReference>
<keyword evidence="4" id="KW-1185">Reference proteome</keyword>
<comment type="caution">
    <text evidence="3">The sequence shown here is derived from an EMBL/GenBank/DDBJ whole genome shotgun (WGS) entry which is preliminary data.</text>
</comment>
<evidence type="ECO:0000256" key="1">
    <source>
        <dbReference type="SAM" id="MobiDB-lite"/>
    </source>
</evidence>